<dbReference type="Pfam" id="PF01408">
    <property type="entry name" value="GFO_IDH_MocA"/>
    <property type="match status" value="1"/>
</dbReference>
<dbReference type="Pfam" id="PF22725">
    <property type="entry name" value="GFO_IDH_MocA_C3"/>
    <property type="match status" value="1"/>
</dbReference>
<comment type="caution">
    <text evidence="3">The sequence shown here is derived from an EMBL/GenBank/DDBJ whole genome shotgun (WGS) entry which is preliminary data.</text>
</comment>
<dbReference type="PANTHER" id="PTHR43249">
    <property type="entry name" value="UDP-N-ACETYL-2-AMINO-2-DEOXY-D-GLUCURONATE OXIDASE"/>
    <property type="match status" value="1"/>
</dbReference>
<proteinExistence type="predicted"/>
<dbReference type="PANTHER" id="PTHR43249:SF1">
    <property type="entry name" value="D-GLUCOSIDE 3-DEHYDROGENASE"/>
    <property type="match status" value="1"/>
</dbReference>
<dbReference type="SUPFAM" id="SSF51735">
    <property type="entry name" value="NAD(P)-binding Rossmann-fold domains"/>
    <property type="match status" value="1"/>
</dbReference>
<dbReference type="Proteomes" id="UP000216361">
    <property type="component" value="Unassembled WGS sequence"/>
</dbReference>
<feature type="domain" description="GFO/IDH/MocA-like oxidoreductase" evidence="2">
    <location>
        <begin position="133"/>
        <end position="248"/>
    </location>
</feature>
<evidence type="ECO:0000259" key="2">
    <source>
        <dbReference type="Pfam" id="PF22725"/>
    </source>
</evidence>
<reference evidence="3 4" key="1">
    <citation type="submission" date="2017-07" db="EMBL/GenBank/DDBJ databases">
        <title>Elstera cyanobacteriorum sp. nov., a novel bacterium isolated from cyanobacterial aggregates in a eutrophic lake.</title>
        <authorList>
            <person name="Cai H."/>
        </authorList>
    </citation>
    <scope>NUCLEOTIDE SEQUENCE [LARGE SCALE GENOMIC DNA]</scope>
    <source>
        <strain evidence="3 4">TH019</strain>
    </source>
</reference>
<evidence type="ECO:0000313" key="4">
    <source>
        <dbReference type="Proteomes" id="UP000216361"/>
    </source>
</evidence>
<organism evidence="3 4">
    <name type="scientific">Elstera cyanobacteriorum</name>
    <dbReference type="NCBI Taxonomy" id="2022747"/>
    <lineage>
        <taxon>Bacteria</taxon>
        <taxon>Pseudomonadati</taxon>
        <taxon>Pseudomonadota</taxon>
        <taxon>Alphaproteobacteria</taxon>
        <taxon>Rhodospirillales</taxon>
        <taxon>Rhodospirillaceae</taxon>
        <taxon>Elstera</taxon>
    </lineage>
</organism>
<dbReference type="OrthoDB" id="9781031at2"/>
<dbReference type="RefSeq" id="WP_094409080.1">
    <property type="nucleotide sequence ID" value="NZ_BMJZ01000001.1"/>
</dbReference>
<gene>
    <name evidence="3" type="ORF">CHR90_11215</name>
</gene>
<dbReference type="InterPro" id="IPR055170">
    <property type="entry name" value="GFO_IDH_MocA-like_dom"/>
</dbReference>
<dbReference type="InterPro" id="IPR036291">
    <property type="entry name" value="NAD(P)-bd_dom_sf"/>
</dbReference>
<protein>
    <submittedName>
        <fullName evidence="3">Oxidoreductase</fullName>
    </submittedName>
</protein>
<accession>A0A255XPA8</accession>
<dbReference type="InterPro" id="IPR000683">
    <property type="entry name" value="Gfo/Idh/MocA-like_OxRdtase_N"/>
</dbReference>
<dbReference type="Gene3D" id="3.40.50.720">
    <property type="entry name" value="NAD(P)-binding Rossmann-like Domain"/>
    <property type="match status" value="1"/>
</dbReference>
<keyword evidence="4" id="KW-1185">Reference proteome</keyword>
<dbReference type="GO" id="GO:0000166">
    <property type="term" value="F:nucleotide binding"/>
    <property type="evidence" value="ECO:0007669"/>
    <property type="project" value="InterPro"/>
</dbReference>
<dbReference type="InterPro" id="IPR052515">
    <property type="entry name" value="Gfo/Idh/MocA_Oxidoreductase"/>
</dbReference>
<evidence type="ECO:0000259" key="1">
    <source>
        <dbReference type="Pfam" id="PF01408"/>
    </source>
</evidence>
<dbReference type="SUPFAM" id="SSF55347">
    <property type="entry name" value="Glyceraldehyde-3-phosphate dehydrogenase-like, C-terminal domain"/>
    <property type="match status" value="1"/>
</dbReference>
<name>A0A255XPA8_9PROT</name>
<evidence type="ECO:0000313" key="3">
    <source>
        <dbReference type="EMBL" id="OYQ18816.1"/>
    </source>
</evidence>
<dbReference type="AlphaFoldDB" id="A0A255XPA8"/>
<sequence>MSKIWNVAVVGLGIGRTHIFEGYSRHPDKFKVVTVCDLDAGRRSAVAAEFNVPHQTDSFADVLAMPDVDIIDVCTPPGLHFDQTLAALKAGKHVVCEKPLVGSLAEVDALIEAEKTYGRTILPIFQYRYGNGVQRAKRIIDLGIAGKPYLGTVETSWWRTADYYAVPWRGKWETELGGVLVTHAIHNHDMLMYLMGDVEQIFARAATRVNEIEVEDCVSASLKLKSGAFASLSATLGSTRQISRLRLCFENVTFESGLEPYRPGDDPWQIIAATAEVQAQIDDALKGWQHVPTRFDGLFADYAPGLVTGKLPITLMDARRALELVTAIYQSDADNRPVDLPVGPESPRYHSWRPAAARATVLAEAP</sequence>
<dbReference type="Gene3D" id="3.30.360.10">
    <property type="entry name" value="Dihydrodipicolinate Reductase, domain 2"/>
    <property type="match status" value="1"/>
</dbReference>
<feature type="domain" description="Gfo/Idh/MocA-like oxidoreductase N-terminal" evidence="1">
    <location>
        <begin position="6"/>
        <end position="121"/>
    </location>
</feature>
<dbReference type="EMBL" id="NOXS01000032">
    <property type="protein sequence ID" value="OYQ18816.1"/>
    <property type="molecule type" value="Genomic_DNA"/>
</dbReference>